<feature type="compositionally biased region" description="Pro residues" evidence="1">
    <location>
        <begin position="98"/>
        <end position="122"/>
    </location>
</feature>
<feature type="compositionally biased region" description="Basic and acidic residues" evidence="1">
    <location>
        <begin position="309"/>
        <end position="325"/>
    </location>
</feature>
<keyword evidence="2" id="KW-0732">Signal</keyword>
<dbReference type="EMBL" id="LWDF02000046">
    <property type="protein sequence ID" value="KAE8259135.1"/>
    <property type="molecule type" value="Genomic_DNA"/>
</dbReference>
<protein>
    <submittedName>
        <fullName evidence="3">Uncharacterized protein</fullName>
    </submittedName>
</protein>
<gene>
    <name evidence="3" type="ORF">A4X13_0g1212</name>
</gene>
<name>A0A177TKL4_9BASI</name>
<feature type="region of interest" description="Disordered" evidence="1">
    <location>
        <begin position="256"/>
        <end position="281"/>
    </location>
</feature>
<proteinExistence type="predicted"/>
<feature type="region of interest" description="Disordered" evidence="1">
    <location>
        <begin position="359"/>
        <end position="402"/>
    </location>
</feature>
<evidence type="ECO:0000313" key="4">
    <source>
        <dbReference type="Proteomes" id="UP000077521"/>
    </source>
</evidence>
<feature type="region of interest" description="Disordered" evidence="1">
    <location>
        <begin position="297"/>
        <end position="325"/>
    </location>
</feature>
<feature type="signal peptide" evidence="2">
    <location>
        <begin position="1"/>
        <end position="20"/>
    </location>
</feature>
<keyword evidence="4" id="KW-1185">Reference proteome</keyword>
<comment type="caution">
    <text evidence="3">The sequence shown here is derived from an EMBL/GenBank/DDBJ whole genome shotgun (WGS) entry which is preliminary data.</text>
</comment>
<evidence type="ECO:0000313" key="3">
    <source>
        <dbReference type="EMBL" id="KAE8259135.1"/>
    </source>
</evidence>
<evidence type="ECO:0000256" key="2">
    <source>
        <dbReference type="SAM" id="SignalP"/>
    </source>
</evidence>
<dbReference type="AlphaFoldDB" id="A0A177TKL4"/>
<evidence type="ECO:0000256" key="1">
    <source>
        <dbReference type="SAM" id="MobiDB-lite"/>
    </source>
</evidence>
<dbReference type="Proteomes" id="UP000077521">
    <property type="component" value="Unassembled WGS sequence"/>
</dbReference>
<organism evidence="3 4">
    <name type="scientific">Tilletia indica</name>
    <dbReference type="NCBI Taxonomy" id="43049"/>
    <lineage>
        <taxon>Eukaryota</taxon>
        <taxon>Fungi</taxon>
        <taxon>Dikarya</taxon>
        <taxon>Basidiomycota</taxon>
        <taxon>Ustilaginomycotina</taxon>
        <taxon>Exobasidiomycetes</taxon>
        <taxon>Tilletiales</taxon>
        <taxon>Tilletiaceae</taxon>
        <taxon>Tilletia</taxon>
    </lineage>
</organism>
<sequence>MVAKLTFLNVAATFALMTQAAPVARPDTNNAPRSLDRAKETMRPRGIQIPWKWVGPSILGTVTLDHLGFHNPNEGNHGQQPIWQQPTGHRAQSSPQSSPHPSPTSPTQNFPPPPPSSPPPSGPNYANILGASTWPAPADSAVPAIPPGSNNVDPPRTDPYWWRPPRPDSILGKRPTIWQDPTASSSNPPQQRNLAADEIDQIPRTNSQTEADSKSAGFVQSDEQHHERRGITIPWRWVGPSIAGTVALDALLMDGTTPTGGESSSAPINLNAPPGSQGQTVSPVVMRDEVNVKPLDGEAADLPAANKGQRGEDASVGSENRRDELSPRGNIRWAWVLPSVFAGATIDHILSHSFMRPHNHPQASIPAHSSPQIVVQPSPQPVQPSPHPYGTAPPSSRGLQEEGMGATLTGYQRLSGSMKTAASKVPFKAIGLGLVGGAVLDHVLPPFPTPYFHLQPNLRLLDNDNIVSVGTKRSELQPRFDLPWKWILGGAAGGFTLDKLFT</sequence>
<reference evidence="3" key="1">
    <citation type="submission" date="2016-04" db="EMBL/GenBank/DDBJ databases">
        <authorList>
            <person name="Nguyen H.D."/>
            <person name="Samba Siva P."/>
            <person name="Cullis J."/>
            <person name="Levesque C.A."/>
            <person name="Hambleton S."/>
        </authorList>
    </citation>
    <scope>NUCLEOTIDE SEQUENCE</scope>
    <source>
        <strain evidence="3">DAOMC 236416</strain>
    </source>
</reference>
<reference evidence="3" key="2">
    <citation type="journal article" date="2019" name="IMA Fungus">
        <title>Genome sequencing and comparison of five Tilletia species to identify candidate genes for the detection of regulated species infecting wheat.</title>
        <authorList>
            <person name="Nguyen H.D.T."/>
            <person name="Sultana T."/>
            <person name="Kesanakurti P."/>
            <person name="Hambleton S."/>
        </authorList>
    </citation>
    <scope>NUCLEOTIDE SEQUENCE</scope>
    <source>
        <strain evidence="3">DAOMC 236416</strain>
    </source>
</reference>
<feature type="chain" id="PRO_5043825650" evidence="2">
    <location>
        <begin position="21"/>
        <end position="502"/>
    </location>
</feature>
<accession>A0A177TKL4</accession>
<feature type="region of interest" description="Disordered" evidence="1">
    <location>
        <begin position="69"/>
        <end position="227"/>
    </location>
</feature>
<feature type="compositionally biased region" description="Pro residues" evidence="1">
    <location>
        <begin position="378"/>
        <end position="387"/>
    </location>
</feature>
<feature type="compositionally biased region" description="Polar residues" evidence="1">
    <location>
        <begin position="73"/>
        <end position="91"/>
    </location>
</feature>
<feature type="compositionally biased region" description="Polar residues" evidence="1">
    <location>
        <begin position="179"/>
        <end position="193"/>
    </location>
</feature>